<organism evidence="3 4">
    <name type="scientific">Prorocentrum cordatum</name>
    <dbReference type="NCBI Taxonomy" id="2364126"/>
    <lineage>
        <taxon>Eukaryota</taxon>
        <taxon>Sar</taxon>
        <taxon>Alveolata</taxon>
        <taxon>Dinophyceae</taxon>
        <taxon>Prorocentrales</taxon>
        <taxon>Prorocentraceae</taxon>
        <taxon>Prorocentrum</taxon>
    </lineage>
</organism>
<evidence type="ECO:0000256" key="2">
    <source>
        <dbReference type="SAM" id="MobiDB-lite"/>
    </source>
</evidence>
<name>A0ABN9SY12_9DINO</name>
<dbReference type="Proteomes" id="UP001189429">
    <property type="component" value="Unassembled WGS sequence"/>
</dbReference>
<reference evidence="3" key="1">
    <citation type="submission" date="2023-10" db="EMBL/GenBank/DDBJ databases">
        <authorList>
            <person name="Chen Y."/>
            <person name="Shah S."/>
            <person name="Dougan E. K."/>
            <person name="Thang M."/>
            <person name="Chan C."/>
        </authorList>
    </citation>
    <scope>NUCLEOTIDE SEQUENCE [LARGE SCALE GENOMIC DNA]</scope>
</reference>
<comment type="caution">
    <text evidence="3">The sequence shown here is derived from an EMBL/GenBank/DDBJ whole genome shotgun (WGS) entry which is preliminary data.</text>
</comment>
<sequence>MGKGGRGKSGAGDVGKQGKGGLRVPSAADLEKELALYSALWTCGSCGCKKNEMRRRRCKHCGTEWTPFQPCSPPMFGAPGGVRSNGLGGSASPFASSGPPGCFALADSGGGTGGAAPAAQARAPANALSREEHATLAELLAKSGDALGAARRREPAKPPPAAKEPALQHQVSKAHSKLRGLERKLQGAAQRFEEWSLQMVEQKGLVTKLTEEVEVAEAEHRRLVAALHEQTIQSRQNDGEAKSVPCSLAAVMDGTFSRQLDIDPSELLVGMEDFELSQADQEELEARGKQLRDGIQELTQKLLAQAKETANNIKEAHEEHLGRLANQEAEGRRA</sequence>
<feature type="compositionally biased region" description="Gly residues" evidence="2">
    <location>
        <begin position="1"/>
        <end position="21"/>
    </location>
</feature>
<protein>
    <recommendedName>
        <fullName evidence="5">RanBP2-type domain-containing protein</fullName>
    </recommendedName>
</protein>
<dbReference type="EMBL" id="CAUYUJ010014153">
    <property type="protein sequence ID" value="CAK0837431.1"/>
    <property type="molecule type" value="Genomic_DNA"/>
</dbReference>
<keyword evidence="4" id="KW-1185">Reference proteome</keyword>
<evidence type="ECO:0008006" key="5">
    <source>
        <dbReference type="Google" id="ProtNLM"/>
    </source>
</evidence>
<keyword evidence="1" id="KW-0175">Coiled coil</keyword>
<accession>A0ABN9SY12</accession>
<proteinExistence type="predicted"/>
<gene>
    <name evidence="3" type="ORF">PCOR1329_LOCUS33629</name>
</gene>
<evidence type="ECO:0000313" key="4">
    <source>
        <dbReference type="Proteomes" id="UP001189429"/>
    </source>
</evidence>
<feature type="region of interest" description="Disordered" evidence="2">
    <location>
        <begin position="1"/>
        <end position="22"/>
    </location>
</feature>
<evidence type="ECO:0000256" key="1">
    <source>
        <dbReference type="SAM" id="Coils"/>
    </source>
</evidence>
<feature type="region of interest" description="Disordered" evidence="2">
    <location>
        <begin position="148"/>
        <end position="168"/>
    </location>
</feature>
<feature type="coiled-coil region" evidence="1">
    <location>
        <begin position="171"/>
        <end position="226"/>
    </location>
</feature>
<feature type="coiled-coil region" evidence="1">
    <location>
        <begin position="281"/>
        <end position="330"/>
    </location>
</feature>
<evidence type="ECO:0000313" key="3">
    <source>
        <dbReference type="EMBL" id="CAK0837431.1"/>
    </source>
</evidence>